<accession>A0A1L4BLV4</accession>
<keyword evidence="1" id="KW-0614">Plasmid</keyword>
<dbReference type="EMBL" id="KX833210">
    <property type="protein sequence ID" value="API82907.1"/>
    <property type="molecule type" value="Genomic_DNA"/>
</dbReference>
<evidence type="ECO:0000313" key="1">
    <source>
        <dbReference type="EMBL" id="API82907.1"/>
    </source>
</evidence>
<proteinExistence type="predicted"/>
<protein>
    <submittedName>
        <fullName evidence="1">Uncharacterized protein</fullName>
    </submittedName>
</protein>
<dbReference type="RefSeq" id="WP_159108322.1">
    <property type="nucleotide sequence ID" value="NZ_KX833210.1"/>
</dbReference>
<reference evidence="1" key="1">
    <citation type="submission" date="2016-09" db="EMBL/GenBank/DDBJ databases">
        <title>Whole genome sequence analysis of Salmonella Typhi isolated in Thailand before and after the introduction of a national immunization program.</title>
        <authorList>
            <person name="Dyson Z.A."/>
            <person name="Thanh D.P."/>
            <person name="Bodhidatta L."/>
            <person name="Mason C.J."/>
            <person name="Rabaa M.A."/>
            <person name="Vinh P.V."/>
            <person name="Thanh T.H."/>
            <person name="Thwaites G.E."/>
            <person name="Baker S."/>
            <person name="Holt K.E."/>
        </authorList>
    </citation>
    <scope>NUCLEOTIDE SEQUENCE</scope>
    <source>
        <strain evidence="1">Salmonella Typhi Ty031 plasmid pTy031_01</strain>
        <plasmid evidence="1">pTy031_01</plasmid>
    </source>
</reference>
<dbReference type="AlphaFoldDB" id="A0A1L4BLV4"/>
<organism evidence="1">
    <name type="scientific">Salmonella typhi</name>
    <dbReference type="NCBI Taxonomy" id="90370"/>
    <lineage>
        <taxon>Bacteria</taxon>
        <taxon>Pseudomonadati</taxon>
        <taxon>Pseudomonadota</taxon>
        <taxon>Gammaproteobacteria</taxon>
        <taxon>Enterobacterales</taxon>
        <taxon>Enterobacteriaceae</taxon>
        <taxon>Salmonella</taxon>
    </lineage>
</organism>
<geneLocation type="plasmid" evidence="1">
    <name>pTy031_01</name>
</geneLocation>
<name>A0A1L4BLV4_SALTI</name>
<sequence>MINKVKTQNKILTRADLIPEPVLIKPIKQLADKDVKEALSKKISEMKNIYDF</sequence>